<sequence>MKKRVIVPLIVLFALSMAFAVYEGQNARGNKIKAEKIKISLNEKIRLLEDSLRYMSIRHEIERRNAVHFERAANSRKDKKGKDGHSRM</sequence>
<feature type="chain" id="PRO_5037921974" evidence="2">
    <location>
        <begin position="21"/>
        <end position="88"/>
    </location>
</feature>
<feature type="signal peptide" evidence="2">
    <location>
        <begin position="1"/>
        <end position="20"/>
    </location>
</feature>
<feature type="region of interest" description="Disordered" evidence="1">
    <location>
        <begin position="68"/>
        <end position="88"/>
    </location>
</feature>
<organism evidence="3 4">
    <name type="scientific">Fulvivirga marina</name>
    <dbReference type="NCBI Taxonomy" id="2494733"/>
    <lineage>
        <taxon>Bacteria</taxon>
        <taxon>Pseudomonadati</taxon>
        <taxon>Bacteroidota</taxon>
        <taxon>Cytophagia</taxon>
        <taxon>Cytophagales</taxon>
        <taxon>Fulvivirgaceae</taxon>
        <taxon>Fulvivirga</taxon>
    </lineage>
</organism>
<dbReference type="Proteomes" id="UP000614216">
    <property type="component" value="Unassembled WGS sequence"/>
</dbReference>
<comment type="caution">
    <text evidence="3">The sequence shown here is derived from an EMBL/GenBank/DDBJ whole genome shotgun (WGS) entry which is preliminary data.</text>
</comment>
<evidence type="ECO:0000313" key="3">
    <source>
        <dbReference type="EMBL" id="MBL6445703.1"/>
    </source>
</evidence>
<accession>A0A937FWC5</accession>
<keyword evidence="2" id="KW-0732">Signal</keyword>
<protein>
    <submittedName>
        <fullName evidence="3">Uncharacterized protein</fullName>
    </submittedName>
</protein>
<dbReference type="EMBL" id="JAEUGD010000018">
    <property type="protein sequence ID" value="MBL6445703.1"/>
    <property type="molecule type" value="Genomic_DNA"/>
</dbReference>
<dbReference type="AlphaFoldDB" id="A0A937FWC5"/>
<reference evidence="3" key="1">
    <citation type="submission" date="2021-01" db="EMBL/GenBank/DDBJ databases">
        <title>Fulvivirga kasyanovii gen. nov., sp nov., a novel member of the phylum Bacteroidetes isolated from seawater in a mussel farm.</title>
        <authorList>
            <person name="Zhao L.-H."/>
            <person name="Wang Z.-J."/>
        </authorList>
    </citation>
    <scope>NUCLEOTIDE SEQUENCE</scope>
    <source>
        <strain evidence="3">29W222</strain>
    </source>
</reference>
<evidence type="ECO:0000313" key="4">
    <source>
        <dbReference type="Proteomes" id="UP000614216"/>
    </source>
</evidence>
<gene>
    <name evidence="3" type="ORF">JMN32_05245</name>
</gene>
<name>A0A937FWC5_9BACT</name>
<evidence type="ECO:0000256" key="2">
    <source>
        <dbReference type="SAM" id="SignalP"/>
    </source>
</evidence>
<keyword evidence="4" id="KW-1185">Reference proteome</keyword>
<proteinExistence type="predicted"/>
<dbReference type="RefSeq" id="WP_202855246.1">
    <property type="nucleotide sequence ID" value="NZ_JAEUGD010000018.1"/>
</dbReference>
<evidence type="ECO:0000256" key="1">
    <source>
        <dbReference type="SAM" id="MobiDB-lite"/>
    </source>
</evidence>